<dbReference type="EMBL" id="KB311062">
    <property type="protein sequence ID" value="ELT90039.1"/>
    <property type="molecule type" value="Genomic_DNA"/>
</dbReference>
<protein>
    <submittedName>
        <fullName evidence="2 3">Uncharacterized protein</fullName>
    </submittedName>
</protein>
<dbReference type="EnsemblMetazoa" id="CapteT206412">
    <property type="protein sequence ID" value="CapteP206412"/>
    <property type="gene ID" value="CapteG206412"/>
</dbReference>
<dbReference type="OrthoDB" id="6119578at2759"/>
<dbReference type="HOGENOM" id="CLU_746495_0_0_1"/>
<gene>
    <name evidence="2" type="ORF">CAPTEDRAFT_206412</name>
</gene>
<evidence type="ECO:0000313" key="4">
    <source>
        <dbReference type="Proteomes" id="UP000014760"/>
    </source>
</evidence>
<dbReference type="AlphaFoldDB" id="R7T8N8"/>
<keyword evidence="1" id="KW-0812">Transmembrane</keyword>
<keyword evidence="1" id="KW-1133">Transmembrane helix</keyword>
<evidence type="ECO:0000313" key="3">
    <source>
        <dbReference type="EnsemblMetazoa" id="CapteP206412"/>
    </source>
</evidence>
<reference evidence="3" key="3">
    <citation type="submission" date="2015-06" db="UniProtKB">
        <authorList>
            <consortium name="EnsemblMetazoa"/>
        </authorList>
    </citation>
    <scope>IDENTIFICATION</scope>
</reference>
<feature type="transmembrane region" description="Helical" evidence="1">
    <location>
        <begin position="306"/>
        <end position="329"/>
    </location>
</feature>
<reference evidence="2 4" key="2">
    <citation type="journal article" date="2013" name="Nature">
        <title>Insights into bilaterian evolution from three spiralian genomes.</title>
        <authorList>
            <person name="Simakov O."/>
            <person name="Marletaz F."/>
            <person name="Cho S.J."/>
            <person name="Edsinger-Gonzales E."/>
            <person name="Havlak P."/>
            <person name="Hellsten U."/>
            <person name="Kuo D.H."/>
            <person name="Larsson T."/>
            <person name="Lv J."/>
            <person name="Arendt D."/>
            <person name="Savage R."/>
            <person name="Osoegawa K."/>
            <person name="de Jong P."/>
            <person name="Grimwood J."/>
            <person name="Chapman J.A."/>
            <person name="Shapiro H."/>
            <person name="Aerts A."/>
            <person name="Otillar R.P."/>
            <person name="Terry A.Y."/>
            <person name="Boore J.L."/>
            <person name="Grigoriev I.V."/>
            <person name="Lindberg D.R."/>
            <person name="Seaver E.C."/>
            <person name="Weisblat D.A."/>
            <person name="Putnam N.H."/>
            <person name="Rokhsar D.S."/>
        </authorList>
    </citation>
    <scope>NUCLEOTIDE SEQUENCE</scope>
    <source>
        <strain evidence="2 4">I ESC-2004</strain>
    </source>
</reference>
<sequence>MAITTCSNHFIFITAYGTGHNQQSPPTAYDEECLVWQNATEFIEHQPTVAVECVQNHPCTGLDCSGVYTYQGFIPYLTDFKTDVCFGMSLKPCHEPLGVQIYVMIPDMVNFSTIVYSDKEIALTGVHQEIIPGFNLDGFINVDIENVSVARQPGHRYIRLGMRYKMRVSGHHFEQYPDGMRFTLIPDMVIPVPDCIPSIHSNIPLPTQCLSGITPAPWVPPTKPPILGKSCMVNKFGSCGQHQICHVQSNGSAQCICLSGYIALPASSDLLCFPEKTTIKPTDYIIDFYPEPEPRASGMSSRMKNILYIVFGALGVGAVMTIIVVIAVVKYKRYQARYGNHSLLADADDDPEAPLMSAADMNNDDVAPIIA</sequence>
<evidence type="ECO:0000256" key="1">
    <source>
        <dbReference type="SAM" id="Phobius"/>
    </source>
</evidence>
<dbReference type="Proteomes" id="UP000014760">
    <property type="component" value="Unassembled WGS sequence"/>
</dbReference>
<name>R7T8N8_CAPTE</name>
<proteinExistence type="predicted"/>
<reference evidence="4" key="1">
    <citation type="submission" date="2012-12" db="EMBL/GenBank/DDBJ databases">
        <authorList>
            <person name="Hellsten U."/>
            <person name="Grimwood J."/>
            <person name="Chapman J.A."/>
            <person name="Shapiro H."/>
            <person name="Aerts A."/>
            <person name="Otillar R.P."/>
            <person name="Terry A.Y."/>
            <person name="Boore J.L."/>
            <person name="Simakov O."/>
            <person name="Marletaz F."/>
            <person name="Cho S.-J."/>
            <person name="Edsinger-Gonzales E."/>
            <person name="Havlak P."/>
            <person name="Kuo D.-H."/>
            <person name="Larsson T."/>
            <person name="Lv J."/>
            <person name="Arendt D."/>
            <person name="Savage R."/>
            <person name="Osoegawa K."/>
            <person name="de Jong P."/>
            <person name="Lindberg D.R."/>
            <person name="Seaver E.C."/>
            <person name="Weisblat D.A."/>
            <person name="Putnam N.H."/>
            <person name="Grigoriev I.V."/>
            <person name="Rokhsar D.S."/>
        </authorList>
    </citation>
    <scope>NUCLEOTIDE SEQUENCE</scope>
    <source>
        <strain evidence="4">I ESC-2004</strain>
    </source>
</reference>
<accession>R7T8N8</accession>
<dbReference type="EMBL" id="AMQN01003161">
    <property type="status" value="NOT_ANNOTATED_CDS"/>
    <property type="molecule type" value="Genomic_DNA"/>
</dbReference>
<organism evidence="2">
    <name type="scientific">Capitella teleta</name>
    <name type="common">Polychaete worm</name>
    <dbReference type="NCBI Taxonomy" id="283909"/>
    <lineage>
        <taxon>Eukaryota</taxon>
        <taxon>Metazoa</taxon>
        <taxon>Spiralia</taxon>
        <taxon>Lophotrochozoa</taxon>
        <taxon>Annelida</taxon>
        <taxon>Polychaeta</taxon>
        <taxon>Sedentaria</taxon>
        <taxon>Scolecida</taxon>
        <taxon>Capitellidae</taxon>
        <taxon>Capitella</taxon>
    </lineage>
</organism>
<evidence type="ECO:0000313" key="2">
    <source>
        <dbReference type="EMBL" id="ELT90039.1"/>
    </source>
</evidence>
<keyword evidence="4" id="KW-1185">Reference proteome</keyword>
<keyword evidence="1" id="KW-0472">Membrane</keyword>